<dbReference type="NCBIfam" id="NF004231">
    <property type="entry name" value="PRK05679.1"/>
    <property type="match status" value="1"/>
</dbReference>
<comment type="cofactor">
    <cofactor evidence="5">
        <name>FMN</name>
        <dbReference type="ChEBI" id="CHEBI:58210"/>
    </cofactor>
    <text evidence="5">Binds 1 FMN per subunit.</text>
</comment>
<feature type="domain" description="Pyridoxamine 5'-phosphate oxidase N-terminal" evidence="6">
    <location>
        <begin position="41"/>
        <end position="153"/>
    </location>
</feature>
<dbReference type="OrthoDB" id="9780392at2"/>
<feature type="domain" description="Pyridoxine 5'-phosphate oxidase dimerisation C-terminal" evidence="7">
    <location>
        <begin position="180"/>
        <end position="221"/>
    </location>
</feature>
<feature type="binding site" evidence="5">
    <location>
        <position position="91"/>
    </location>
    <ligand>
        <name>FMN</name>
        <dbReference type="ChEBI" id="CHEBI:58210"/>
    </ligand>
</feature>
<evidence type="ECO:0000256" key="1">
    <source>
        <dbReference type="ARBA" id="ARBA00007301"/>
    </source>
</evidence>
<feature type="binding site" evidence="5">
    <location>
        <position position="113"/>
    </location>
    <ligand>
        <name>FMN</name>
        <dbReference type="ChEBI" id="CHEBI:58210"/>
    </ligand>
</feature>
<comment type="similarity">
    <text evidence="1">Belongs to the pyridoxamine 5'-phosphate oxidase family.</text>
</comment>
<keyword evidence="9" id="KW-1185">Reference proteome</keyword>
<keyword evidence="3 5" id="KW-0288">FMN</keyword>
<evidence type="ECO:0000259" key="6">
    <source>
        <dbReference type="Pfam" id="PF01243"/>
    </source>
</evidence>
<evidence type="ECO:0000256" key="3">
    <source>
        <dbReference type="ARBA" id="ARBA00022643"/>
    </source>
</evidence>
<accession>A0A1W7CV17</accession>
<dbReference type="EMBL" id="CP021121">
    <property type="protein sequence ID" value="ARQ68220.1"/>
    <property type="molecule type" value="Genomic_DNA"/>
</dbReference>
<dbReference type="GO" id="GO:0008615">
    <property type="term" value="P:pyridoxine biosynthetic process"/>
    <property type="evidence" value="ECO:0007669"/>
    <property type="project" value="InterPro"/>
</dbReference>
<proteinExistence type="inferred from homology"/>
<dbReference type="Pfam" id="PF10590">
    <property type="entry name" value="PNP_phzG_C"/>
    <property type="match status" value="1"/>
</dbReference>
<dbReference type="InterPro" id="IPR011576">
    <property type="entry name" value="Pyridox_Oxase_N"/>
</dbReference>
<feature type="binding site" evidence="5">
    <location>
        <position position="203"/>
    </location>
    <ligand>
        <name>FMN</name>
        <dbReference type="ChEBI" id="CHEBI:58210"/>
    </ligand>
</feature>
<feature type="binding site" evidence="5">
    <location>
        <begin position="66"/>
        <end position="71"/>
    </location>
    <ligand>
        <name>FMN</name>
        <dbReference type="ChEBI" id="CHEBI:58210"/>
    </ligand>
</feature>
<dbReference type="PIRSF" id="PIRSF000190">
    <property type="entry name" value="Pyd_amn-ph_oxd"/>
    <property type="match status" value="1"/>
</dbReference>
<dbReference type="RefSeq" id="WP_086157732.1">
    <property type="nucleotide sequence ID" value="NZ_CP021121.1"/>
</dbReference>
<name>A0A1W7CV17_9ACTN</name>
<gene>
    <name evidence="8" type="ORF">CAG99_04610</name>
</gene>
<organism evidence="8 9">
    <name type="scientific">Streptomyces marincola</name>
    <dbReference type="NCBI Taxonomy" id="2878388"/>
    <lineage>
        <taxon>Bacteria</taxon>
        <taxon>Bacillati</taxon>
        <taxon>Actinomycetota</taxon>
        <taxon>Actinomycetes</taxon>
        <taxon>Kitasatosporales</taxon>
        <taxon>Streptomycetaceae</taxon>
        <taxon>Streptomyces</taxon>
    </lineage>
</organism>
<dbReference type="Proteomes" id="UP000194218">
    <property type="component" value="Chromosome"/>
</dbReference>
<evidence type="ECO:0000259" key="7">
    <source>
        <dbReference type="Pfam" id="PF10590"/>
    </source>
</evidence>
<dbReference type="GO" id="GO:0010181">
    <property type="term" value="F:FMN binding"/>
    <property type="evidence" value="ECO:0007669"/>
    <property type="project" value="InterPro"/>
</dbReference>
<keyword evidence="2" id="KW-0285">Flavoprotein</keyword>
<evidence type="ECO:0000256" key="2">
    <source>
        <dbReference type="ARBA" id="ARBA00022630"/>
    </source>
</evidence>
<feature type="binding site" evidence="5">
    <location>
        <begin position="148"/>
        <end position="149"/>
    </location>
    <ligand>
        <name>FMN</name>
        <dbReference type="ChEBI" id="CHEBI:58210"/>
    </ligand>
</feature>
<sequence length="221" mass="24157">MGDLRDLLRGLEVFAGDLPDFDPAAAPDDPVELFTEWLLGAVAAGVREPHAMTVSTADAAGSPSARVLILKNAEPGPGGGWQFAAHRASLKGRDLDQRPYAALTFYWQPLARQVRVRGPVEPAGPGPSAADFLARSPGARAEALLGRQSTVLADLATRDEAIAGSRARVEERPDLVPSEWTLYTVRAEEAEFWQGDRERNHTRLRYRRAAGGAWRRELLWP</sequence>
<evidence type="ECO:0000256" key="5">
    <source>
        <dbReference type="PIRSR" id="PIRSR000190-2"/>
    </source>
</evidence>
<protein>
    <submittedName>
        <fullName evidence="8">Oxidase</fullName>
    </submittedName>
</protein>
<evidence type="ECO:0000313" key="8">
    <source>
        <dbReference type="EMBL" id="ARQ68220.1"/>
    </source>
</evidence>
<dbReference type="SUPFAM" id="SSF50475">
    <property type="entry name" value="FMN-binding split barrel"/>
    <property type="match status" value="1"/>
</dbReference>
<dbReference type="InterPro" id="IPR000659">
    <property type="entry name" value="Pyridox_Oxase"/>
</dbReference>
<dbReference type="KEGG" id="smao:CAG99_04610"/>
<evidence type="ECO:0000313" key="9">
    <source>
        <dbReference type="Proteomes" id="UP000194218"/>
    </source>
</evidence>
<dbReference type="PANTHER" id="PTHR10851:SF0">
    <property type="entry name" value="PYRIDOXINE-5'-PHOSPHATE OXIDASE"/>
    <property type="match status" value="1"/>
</dbReference>
<keyword evidence="4" id="KW-0560">Oxidoreductase</keyword>
<dbReference type="PANTHER" id="PTHR10851">
    <property type="entry name" value="PYRIDOXINE-5-PHOSPHATE OXIDASE"/>
    <property type="match status" value="1"/>
</dbReference>
<dbReference type="AlphaFoldDB" id="A0A1W7CV17"/>
<feature type="binding site" evidence="5">
    <location>
        <position position="193"/>
    </location>
    <ligand>
        <name>FMN</name>
        <dbReference type="ChEBI" id="CHEBI:58210"/>
    </ligand>
</feature>
<reference evidence="8 9" key="1">
    <citation type="submission" date="2017-05" db="EMBL/GenBank/DDBJ databases">
        <title>Complete genome sequence of Streptomyces sp. SCSIO 03032 revealed the diverse biosynthetic pathways for its bioactive secondary metabolites.</title>
        <authorList>
            <person name="Ma L."/>
            <person name="Zhu Y."/>
            <person name="Zhang W."/>
            <person name="Zhang G."/>
            <person name="Tian X."/>
            <person name="Zhang S."/>
            <person name="Zhang C."/>
        </authorList>
    </citation>
    <scope>NUCLEOTIDE SEQUENCE [LARGE SCALE GENOMIC DNA]</scope>
    <source>
        <strain evidence="8 9">SCSIO 03032</strain>
    </source>
</reference>
<dbReference type="InterPro" id="IPR012349">
    <property type="entry name" value="Split_barrel_FMN-bd"/>
</dbReference>
<dbReference type="InterPro" id="IPR019576">
    <property type="entry name" value="Pyridoxamine_oxidase_dimer_C"/>
</dbReference>
<dbReference type="Pfam" id="PF01243">
    <property type="entry name" value="PNPOx_N"/>
    <property type="match status" value="1"/>
</dbReference>
<dbReference type="Gene3D" id="2.30.110.10">
    <property type="entry name" value="Electron Transport, Fmn-binding Protein, Chain A"/>
    <property type="match status" value="1"/>
</dbReference>
<evidence type="ECO:0000256" key="4">
    <source>
        <dbReference type="ARBA" id="ARBA00023002"/>
    </source>
</evidence>
<dbReference type="GO" id="GO:0004733">
    <property type="term" value="F:pyridoxamine phosphate oxidase activity"/>
    <property type="evidence" value="ECO:0007669"/>
    <property type="project" value="InterPro"/>
</dbReference>